<protein>
    <recommendedName>
        <fullName evidence="3">DUF1440 domain-containing protein</fullName>
    </recommendedName>
</protein>
<evidence type="ECO:0000313" key="2">
    <source>
        <dbReference type="Proteomes" id="UP000664052"/>
    </source>
</evidence>
<reference evidence="1 2" key="1">
    <citation type="submission" date="2021-02" db="EMBL/GenBank/DDBJ databases">
        <title>De Novo genome assembly of isolated myxobacteria.</title>
        <authorList>
            <person name="Stevens D.C."/>
        </authorList>
    </citation>
    <scope>NUCLEOTIDE SEQUENCE [LARGE SCALE GENOMIC DNA]</scope>
    <source>
        <strain evidence="1 2">ATCC 29039</strain>
    </source>
</reference>
<proteinExistence type="predicted"/>
<gene>
    <name evidence="1" type="ORF">JYK02_18245</name>
</gene>
<evidence type="ECO:0000313" key="1">
    <source>
        <dbReference type="EMBL" id="MBN8229455.1"/>
    </source>
</evidence>
<organism evidence="1 2">
    <name type="scientific">Corallococcus macrosporus</name>
    <dbReference type="NCBI Taxonomy" id="35"/>
    <lineage>
        <taxon>Bacteria</taxon>
        <taxon>Pseudomonadati</taxon>
        <taxon>Myxococcota</taxon>
        <taxon>Myxococcia</taxon>
        <taxon>Myxococcales</taxon>
        <taxon>Cystobacterineae</taxon>
        <taxon>Myxococcaceae</taxon>
        <taxon>Corallococcus</taxon>
    </lineage>
</organism>
<comment type="caution">
    <text evidence="1">The sequence shown here is derived from an EMBL/GenBank/DDBJ whole genome shotgun (WGS) entry which is preliminary data.</text>
</comment>
<sequence length="180" mass="19249">MGGNPRHAVPSLEGMIEPPAPPRIVFRALGPGLYGAAALTLVHESARRVLKHPPRMDVLGMRSLEKGIRFFGGVPAKGRELHRQTLVGDILSNGLYFSLVALGRPKRPYLRGAMLGLLAGLGAVVLPPKLGLGRAPSQARPSTSLLTVAWYTLGGLAAARATRKLMARRQPELPLGRPLH</sequence>
<evidence type="ECO:0008006" key="3">
    <source>
        <dbReference type="Google" id="ProtNLM"/>
    </source>
</evidence>
<keyword evidence="2" id="KW-1185">Reference proteome</keyword>
<name>A0ABS3DEI5_9BACT</name>
<dbReference type="EMBL" id="JAFIMU010000007">
    <property type="protein sequence ID" value="MBN8229455.1"/>
    <property type="molecule type" value="Genomic_DNA"/>
</dbReference>
<accession>A0ABS3DEI5</accession>
<dbReference type="Proteomes" id="UP000664052">
    <property type="component" value="Unassembled WGS sequence"/>
</dbReference>